<reference evidence="3" key="1">
    <citation type="submission" date="2015-04" db="UniProtKB">
        <authorList>
            <consortium name="EnsemblPlants"/>
        </authorList>
    </citation>
    <scope>IDENTIFICATION</scope>
</reference>
<dbReference type="SUPFAM" id="SSF54495">
    <property type="entry name" value="UBC-like"/>
    <property type="match status" value="1"/>
</dbReference>
<protein>
    <recommendedName>
        <fullName evidence="2">UBC core domain-containing protein</fullName>
    </recommendedName>
</protein>
<evidence type="ECO:0000256" key="1">
    <source>
        <dbReference type="SAM" id="MobiDB-lite"/>
    </source>
</evidence>
<dbReference type="HOGENOM" id="CLU_2458567_0_0_1"/>
<dbReference type="Pfam" id="PF00179">
    <property type="entry name" value="UQ_con"/>
    <property type="match status" value="1"/>
</dbReference>
<dbReference type="Gene3D" id="3.10.110.10">
    <property type="entry name" value="Ubiquitin Conjugating Enzyme"/>
    <property type="match status" value="1"/>
</dbReference>
<accession>A0A0E0E828</accession>
<dbReference type="Gramene" id="OMERI07G03290.1">
    <property type="protein sequence ID" value="OMERI07G03290.1"/>
    <property type="gene ID" value="OMERI07G03290"/>
</dbReference>
<feature type="compositionally biased region" description="Gly residues" evidence="1">
    <location>
        <begin position="16"/>
        <end position="31"/>
    </location>
</feature>
<proteinExistence type="predicted"/>
<keyword evidence="4" id="KW-1185">Reference proteome</keyword>
<evidence type="ECO:0000313" key="3">
    <source>
        <dbReference type="EnsemblPlants" id="OMERI07G03290.1"/>
    </source>
</evidence>
<dbReference type="AlphaFoldDB" id="A0A0E0E828"/>
<evidence type="ECO:0000259" key="2">
    <source>
        <dbReference type="PROSITE" id="PS50127"/>
    </source>
</evidence>
<dbReference type="EnsemblPlants" id="OMERI07G03290.1">
    <property type="protein sequence ID" value="OMERI07G03290.1"/>
    <property type="gene ID" value="OMERI07G03290"/>
</dbReference>
<dbReference type="InterPro" id="IPR000608">
    <property type="entry name" value="UBC"/>
</dbReference>
<dbReference type="Proteomes" id="UP000008021">
    <property type="component" value="Chromosome 7"/>
</dbReference>
<dbReference type="InterPro" id="IPR016135">
    <property type="entry name" value="UBQ-conjugating_enzyme/RWD"/>
</dbReference>
<dbReference type="PROSITE" id="PS50127">
    <property type="entry name" value="UBC_2"/>
    <property type="match status" value="1"/>
</dbReference>
<organism evidence="3">
    <name type="scientific">Oryza meridionalis</name>
    <dbReference type="NCBI Taxonomy" id="40149"/>
    <lineage>
        <taxon>Eukaryota</taxon>
        <taxon>Viridiplantae</taxon>
        <taxon>Streptophyta</taxon>
        <taxon>Embryophyta</taxon>
        <taxon>Tracheophyta</taxon>
        <taxon>Spermatophyta</taxon>
        <taxon>Magnoliopsida</taxon>
        <taxon>Liliopsida</taxon>
        <taxon>Poales</taxon>
        <taxon>Poaceae</taxon>
        <taxon>BOP clade</taxon>
        <taxon>Oryzoideae</taxon>
        <taxon>Oryzeae</taxon>
        <taxon>Oryzinae</taxon>
        <taxon>Oryza</taxon>
    </lineage>
</organism>
<feature type="region of interest" description="Disordered" evidence="1">
    <location>
        <begin position="1"/>
        <end position="31"/>
    </location>
</feature>
<sequence>MPSSSSFPNSRSPLPAGGGARGGGGGGRSGGGWSGVTFKTRIYYCNVDSTGNLSMDILREGWSPAFTISKVLLATKAIIANPDPWIKAY</sequence>
<dbReference type="STRING" id="40149.A0A0E0E828"/>
<evidence type="ECO:0000313" key="4">
    <source>
        <dbReference type="Proteomes" id="UP000008021"/>
    </source>
</evidence>
<feature type="domain" description="UBC core" evidence="2">
    <location>
        <begin position="1"/>
        <end position="89"/>
    </location>
</feature>
<feature type="compositionally biased region" description="Low complexity" evidence="1">
    <location>
        <begin position="1"/>
        <end position="15"/>
    </location>
</feature>
<name>A0A0E0E828_9ORYZ</name>
<reference evidence="3" key="2">
    <citation type="submission" date="2018-05" db="EMBL/GenBank/DDBJ databases">
        <title>OmerRS3 (Oryza meridionalis Reference Sequence Version 3).</title>
        <authorList>
            <person name="Zhang J."/>
            <person name="Kudrna D."/>
            <person name="Lee S."/>
            <person name="Talag J."/>
            <person name="Welchert J."/>
            <person name="Wing R.A."/>
        </authorList>
    </citation>
    <scope>NUCLEOTIDE SEQUENCE [LARGE SCALE GENOMIC DNA]</scope>
    <source>
        <strain evidence="3">cv. OR44</strain>
    </source>
</reference>